<evidence type="ECO:0000256" key="6">
    <source>
        <dbReference type="ARBA" id="ARBA00022989"/>
    </source>
</evidence>
<dbReference type="EMBL" id="MH644103">
    <property type="protein sequence ID" value="QBS47878.1"/>
    <property type="molecule type" value="mRNA"/>
</dbReference>
<keyword evidence="10" id="KW-0807">Transducer</keyword>
<keyword evidence="4 12" id="KW-0812">Transmembrane</keyword>
<keyword evidence="7" id="KW-0297">G-protein coupled receptor</keyword>
<dbReference type="GO" id="GO:0007189">
    <property type="term" value="P:adenylate cyclase-activating G protein-coupled receptor signaling pathway"/>
    <property type="evidence" value="ECO:0007669"/>
    <property type="project" value="TreeGrafter"/>
</dbReference>
<organism evidence="14">
    <name type="scientific">Tripedalia cystophora</name>
    <name type="common">Mangrove box jellyfish</name>
    <dbReference type="NCBI Taxonomy" id="6141"/>
    <lineage>
        <taxon>Eukaryota</taxon>
        <taxon>Metazoa</taxon>
        <taxon>Cnidaria</taxon>
        <taxon>Cubozoa</taxon>
        <taxon>Carybdeida</taxon>
        <taxon>Tripedaliidae</taxon>
        <taxon>Tripedalia</taxon>
    </lineage>
</organism>
<dbReference type="InterPro" id="IPR001611">
    <property type="entry name" value="Leu-rich_rpt"/>
</dbReference>
<dbReference type="PANTHER" id="PTHR24372">
    <property type="entry name" value="GLYCOPROTEIN HORMONE RECEPTOR"/>
    <property type="match status" value="1"/>
</dbReference>
<dbReference type="InterPro" id="IPR002131">
    <property type="entry name" value="Gphrmn_rcpt_fam"/>
</dbReference>
<evidence type="ECO:0000256" key="7">
    <source>
        <dbReference type="ARBA" id="ARBA00023040"/>
    </source>
</evidence>
<dbReference type="Pfam" id="PF00001">
    <property type="entry name" value="7tm_1"/>
    <property type="match status" value="1"/>
</dbReference>
<evidence type="ECO:0000259" key="13">
    <source>
        <dbReference type="PROSITE" id="PS50262"/>
    </source>
</evidence>
<dbReference type="InterPro" id="IPR000276">
    <property type="entry name" value="GPCR_Rhodpsn"/>
</dbReference>
<evidence type="ECO:0000256" key="2">
    <source>
        <dbReference type="ARBA" id="ARBA00022475"/>
    </source>
</evidence>
<feature type="transmembrane region" description="Helical" evidence="12">
    <location>
        <begin position="543"/>
        <end position="576"/>
    </location>
</feature>
<sequence length="938" mass="103440">MYSVLSRIFSLVGFLVVSVEASLLHNLIVVLRNGSSYSALYDGTSFPDVYKVFALLPDGVVELSLLTGNIKSLEDESLGRLKNLKILTVNGQRDLGNLPKNVFKNLSNLVEVDLQNNNIETVAPGAFTGILKKEGVVGTIHLNGNKLRSFPPFISKTPGLKEIHLDGNPIVSLSQEDMKNLHQLQKMSIRRGNLMKIGHHTFIKNENLVKLDLSQNTALVTIDTSAFQGATQLKSLNLSFTGISTLPYKGLVRLEELYLRGSNGIWTIENEVVQLPRLRYVEVPSSRRFLCCAFIYERKLTGYVASGETSNRTSNCSTRSPLTTPVTQSVSTGLSSMSKEKLKKNGVVNSKMPSGTSPPQTEGFFFARRKAGRRLLWFPKRAGFFEKNVSLVTPRSKISYSNDLTTDDFGKGGFLTGTVSPRSVIYHCENSSSKVTIFQRAVVQCVPGPDELRPCDDIMGNVFLSIVSWIVSLLALLSNAVVFTVLVLSRRQFTVTKFLITNLSFADMCLGLYLFIMICASTTTHGSYYNYVRSWQFGAGCKVAGFLAIFASQLSMLVLTVITIERYLAIVFAVYLNKRLTSHNARILCIGSWIASALTALLPLVGVNSYSQVAICLPFQTETVLDKSYIAFVLTFNTVLCSLVFMAYFRMYWVVRSPESESTLQSRNDSAIAKRMALLVFTDFACWAPIAVFGLFSAIGYSGDMGINVKRSKYLLVIFFPINSLCNPFLYALLTKSFRRELAMLLASCGICEQRAHEYTFSGSFTRRSKQNKGTGHSDTVSTFVSGKDSRFSSLKSLFRRTVLHSKVQDAGQFSPRNSYPLVKCSDGNGEPCSRNSVAMDESTLNGIKEGALPDFLNRNPHSSHGDGLPMSSDPTTQSLTPGGQPSVSMALYTRSESAISGTSEVGAFNDETVLINKKSKESLSPDKEGKVPRDHRL</sequence>
<keyword evidence="3" id="KW-0433">Leucine-rich repeat</keyword>
<evidence type="ECO:0000256" key="3">
    <source>
        <dbReference type="ARBA" id="ARBA00022614"/>
    </source>
</evidence>
<feature type="transmembrane region" description="Helical" evidence="12">
    <location>
        <begin position="462"/>
        <end position="488"/>
    </location>
</feature>
<evidence type="ECO:0000256" key="5">
    <source>
        <dbReference type="ARBA" id="ARBA00022737"/>
    </source>
</evidence>
<evidence type="ECO:0000256" key="1">
    <source>
        <dbReference type="ARBA" id="ARBA00004651"/>
    </source>
</evidence>
<feature type="compositionally biased region" description="Polar residues" evidence="11">
    <location>
        <begin position="873"/>
        <end position="888"/>
    </location>
</feature>
<feature type="region of interest" description="Disordered" evidence="11">
    <location>
        <begin position="851"/>
        <end position="888"/>
    </location>
</feature>
<protein>
    <submittedName>
        <fullName evidence="14">Glycoproteine hormone-like GPCR</fullName>
    </submittedName>
</protein>
<dbReference type="InterPro" id="IPR003591">
    <property type="entry name" value="Leu-rich_rpt_typical-subtyp"/>
</dbReference>
<dbReference type="PROSITE" id="PS50262">
    <property type="entry name" value="G_PROTEIN_RECEP_F1_2"/>
    <property type="match status" value="1"/>
</dbReference>
<feature type="transmembrane region" description="Helical" evidence="12">
    <location>
        <begin position="500"/>
        <end position="523"/>
    </location>
</feature>
<feature type="transmembrane region" description="Helical" evidence="12">
    <location>
        <begin position="714"/>
        <end position="734"/>
    </location>
</feature>
<dbReference type="InterPro" id="IPR032675">
    <property type="entry name" value="LRR_dom_sf"/>
</dbReference>
<dbReference type="InterPro" id="IPR017452">
    <property type="entry name" value="GPCR_Rhodpsn_7TM"/>
</dbReference>
<dbReference type="SUPFAM" id="SSF52058">
    <property type="entry name" value="L domain-like"/>
    <property type="match status" value="1"/>
</dbReference>
<dbReference type="GO" id="GO:0008528">
    <property type="term" value="F:G protein-coupled peptide receptor activity"/>
    <property type="evidence" value="ECO:0007669"/>
    <property type="project" value="TreeGrafter"/>
</dbReference>
<dbReference type="PRINTS" id="PR00237">
    <property type="entry name" value="GPCRRHODOPSN"/>
</dbReference>
<feature type="compositionally biased region" description="Polar residues" evidence="11">
    <location>
        <begin position="321"/>
        <end position="335"/>
    </location>
</feature>
<proteinExistence type="evidence at transcript level"/>
<reference evidence="14" key="1">
    <citation type="submission" date="2018-07" db="EMBL/GenBank/DDBJ databases">
        <authorList>
            <person name="Nielsen S.K.D."/>
            <person name="Koch T.L."/>
            <person name="Hauser F."/>
            <person name="Garm A.L."/>
            <person name="Grimmelikhuijzen C.J.P."/>
        </authorList>
    </citation>
    <scope>NUCLEOTIDE SEQUENCE</scope>
</reference>
<name>A0A4D5XWR1_TRICY</name>
<keyword evidence="8 12" id="KW-0472">Membrane</keyword>
<keyword evidence="2" id="KW-1003">Cell membrane</keyword>
<evidence type="ECO:0000256" key="9">
    <source>
        <dbReference type="ARBA" id="ARBA00023170"/>
    </source>
</evidence>
<keyword evidence="6 12" id="KW-1133">Transmembrane helix</keyword>
<dbReference type="SUPFAM" id="SSF81321">
    <property type="entry name" value="Family A G protein-coupled receptor-like"/>
    <property type="match status" value="1"/>
</dbReference>
<dbReference type="PANTHER" id="PTHR24372:SF74">
    <property type="entry name" value="LP13728P"/>
    <property type="match status" value="1"/>
</dbReference>
<evidence type="ECO:0000256" key="10">
    <source>
        <dbReference type="ARBA" id="ARBA00023224"/>
    </source>
</evidence>
<reference evidence="14" key="2">
    <citation type="journal article" date="2019" name="BMC Genomics">
        <title>De novo transcriptome assembly of the cubomedusa Tripedalia cystophora, including the analysis of a set of genes involved in peptidergic neurotransmission.</title>
        <authorList>
            <person name="Nielsen S.K."/>
            <person name="Koch T.L."/>
            <person name="Hauser F."/>
            <person name="Garm A."/>
            <person name="Grimmelikhuijzen C.J."/>
        </authorList>
    </citation>
    <scope>NUCLEOTIDE SEQUENCE</scope>
</reference>
<feature type="transmembrane region" description="Helical" evidence="12">
    <location>
        <begin position="588"/>
        <end position="609"/>
    </location>
</feature>
<feature type="region of interest" description="Disordered" evidence="11">
    <location>
        <begin position="915"/>
        <end position="938"/>
    </location>
</feature>
<dbReference type="PRINTS" id="PR00373">
    <property type="entry name" value="GLYCHORMONER"/>
</dbReference>
<evidence type="ECO:0000313" key="14">
    <source>
        <dbReference type="EMBL" id="QBS47878.1"/>
    </source>
</evidence>
<dbReference type="SMART" id="SM00369">
    <property type="entry name" value="LRR_TYP"/>
    <property type="match status" value="2"/>
</dbReference>
<comment type="subcellular location">
    <subcellularLocation>
        <location evidence="1">Cell membrane</location>
        <topology evidence="1">Multi-pass membrane protein</topology>
    </subcellularLocation>
</comment>
<evidence type="ECO:0000256" key="4">
    <source>
        <dbReference type="ARBA" id="ARBA00022692"/>
    </source>
</evidence>
<dbReference type="GO" id="GO:0009755">
    <property type="term" value="P:hormone-mediated signaling pathway"/>
    <property type="evidence" value="ECO:0007669"/>
    <property type="project" value="TreeGrafter"/>
</dbReference>
<dbReference type="Gene3D" id="1.20.1070.10">
    <property type="entry name" value="Rhodopsin 7-helix transmembrane proteins"/>
    <property type="match status" value="1"/>
</dbReference>
<feature type="transmembrane region" description="Helical" evidence="12">
    <location>
        <begin position="629"/>
        <end position="655"/>
    </location>
</feature>
<dbReference type="Gene3D" id="3.80.10.10">
    <property type="entry name" value="Ribonuclease Inhibitor"/>
    <property type="match status" value="1"/>
</dbReference>
<feature type="transmembrane region" description="Helical" evidence="12">
    <location>
        <begin position="676"/>
        <end position="702"/>
    </location>
</feature>
<feature type="region of interest" description="Disordered" evidence="11">
    <location>
        <begin position="310"/>
        <end position="335"/>
    </location>
</feature>
<dbReference type="PROSITE" id="PS00237">
    <property type="entry name" value="G_PROTEIN_RECEP_F1_1"/>
    <property type="match status" value="1"/>
</dbReference>
<dbReference type="AlphaFoldDB" id="A0A4D5XWR1"/>
<evidence type="ECO:0000256" key="12">
    <source>
        <dbReference type="SAM" id="Phobius"/>
    </source>
</evidence>
<accession>A0A4D5XWR1</accession>
<feature type="compositionally biased region" description="Basic and acidic residues" evidence="11">
    <location>
        <begin position="919"/>
        <end position="938"/>
    </location>
</feature>
<evidence type="ECO:0000256" key="8">
    <source>
        <dbReference type="ARBA" id="ARBA00023136"/>
    </source>
</evidence>
<feature type="compositionally biased region" description="Low complexity" evidence="11">
    <location>
        <begin position="310"/>
        <end position="320"/>
    </location>
</feature>
<feature type="domain" description="G-protein coupled receptors family 1 profile" evidence="13">
    <location>
        <begin position="478"/>
        <end position="731"/>
    </location>
</feature>
<dbReference type="GO" id="GO:0005886">
    <property type="term" value="C:plasma membrane"/>
    <property type="evidence" value="ECO:0007669"/>
    <property type="project" value="UniProtKB-SubCell"/>
</dbReference>
<keyword evidence="9" id="KW-0675">Receptor</keyword>
<evidence type="ECO:0000256" key="11">
    <source>
        <dbReference type="SAM" id="MobiDB-lite"/>
    </source>
</evidence>
<dbReference type="GO" id="GO:0016500">
    <property type="term" value="F:protein-hormone receptor activity"/>
    <property type="evidence" value="ECO:0007669"/>
    <property type="project" value="InterPro"/>
</dbReference>
<dbReference type="Pfam" id="PF13855">
    <property type="entry name" value="LRR_8"/>
    <property type="match status" value="2"/>
</dbReference>
<keyword evidence="5" id="KW-0677">Repeat</keyword>